<dbReference type="PANTHER" id="PTHR42041">
    <property type="entry name" value="DNA ENDONUCLEASE ACTIVATOR CTP1 C-TERMINAL DOMAIN-CONTAINING PROTEIN"/>
    <property type="match status" value="1"/>
</dbReference>
<feature type="compositionally biased region" description="Low complexity" evidence="2">
    <location>
        <begin position="462"/>
        <end position="477"/>
    </location>
</feature>
<feature type="compositionally biased region" description="Polar residues" evidence="2">
    <location>
        <begin position="418"/>
        <end position="427"/>
    </location>
</feature>
<protein>
    <recommendedName>
        <fullName evidence="5">DNA endonuclease activator Ctp1 C-terminal domain-containing protein</fullName>
    </recommendedName>
</protein>
<feature type="compositionally biased region" description="Pro residues" evidence="2">
    <location>
        <begin position="507"/>
        <end position="521"/>
    </location>
</feature>
<keyword evidence="1" id="KW-0175">Coiled coil</keyword>
<name>A0A6A6BHK2_9PEZI</name>
<feature type="compositionally biased region" description="Basic and acidic residues" evidence="2">
    <location>
        <begin position="289"/>
        <end position="300"/>
    </location>
</feature>
<keyword evidence="4" id="KW-1185">Reference proteome</keyword>
<feature type="compositionally biased region" description="Basic residues" evidence="2">
    <location>
        <begin position="532"/>
        <end position="555"/>
    </location>
</feature>
<evidence type="ECO:0000256" key="1">
    <source>
        <dbReference type="SAM" id="Coils"/>
    </source>
</evidence>
<evidence type="ECO:0000313" key="3">
    <source>
        <dbReference type="EMBL" id="KAF2143476.1"/>
    </source>
</evidence>
<feature type="region of interest" description="Disordered" evidence="2">
    <location>
        <begin position="391"/>
        <end position="439"/>
    </location>
</feature>
<dbReference type="PANTHER" id="PTHR42041:SF1">
    <property type="entry name" value="DNA ENDONUCLEASE ACTIVATOR CTP1 C-TERMINAL DOMAIN-CONTAINING PROTEIN"/>
    <property type="match status" value="1"/>
</dbReference>
<feature type="region of interest" description="Disordered" evidence="2">
    <location>
        <begin position="460"/>
        <end position="594"/>
    </location>
</feature>
<reference evidence="3" key="1">
    <citation type="journal article" date="2020" name="Stud. Mycol.">
        <title>101 Dothideomycetes genomes: a test case for predicting lifestyles and emergence of pathogens.</title>
        <authorList>
            <person name="Haridas S."/>
            <person name="Albert R."/>
            <person name="Binder M."/>
            <person name="Bloem J."/>
            <person name="Labutti K."/>
            <person name="Salamov A."/>
            <person name="Andreopoulos B."/>
            <person name="Baker S."/>
            <person name="Barry K."/>
            <person name="Bills G."/>
            <person name="Bluhm B."/>
            <person name="Cannon C."/>
            <person name="Castanera R."/>
            <person name="Culley D."/>
            <person name="Daum C."/>
            <person name="Ezra D."/>
            <person name="Gonzalez J."/>
            <person name="Henrissat B."/>
            <person name="Kuo A."/>
            <person name="Liang C."/>
            <person name="Lipzen A."/>
            <person name="Lutzoni F."/>
            <person name="Magnuson J."/>
            <person name="Mondo S."/>
            <person name="Nolan M."/>
            <person name="Ohm R."/>
            <person name="Pangilinan J."/>
            <person name="Park H.-J."/>
            <person name="Ramirez L."/>
            <person name="Alfaro M."/>
            <person name="Sun H."/>
            <person name="Tritt A."/>
            <person name="Yoshinaga Y."/>
            <person name="Zwiers L.-H."/>
            <person name="Turgeon B."/>
            <person name="Goodwin S."/>
            <person name="Spatafora J."/>
            <person name="Crous P."/>
            <person name="Grigoriev I."/>
        </authorList>
    </citation>
    <scope>NUCLEOTIDE SEQUENCE</scope>
    <source>
        <strain evidence="3">CBS 121167</strain>
    </source>
</reference>
<dbReference type="GeneID" id="54300580"/>
<dbReference type="EMBL" id="ML995482">
    <property type="protein sequence ID" value="KAF2143476.1"/>
    <property type="molecule type" value="Genomic_DNA"/>
</dbReference>
<proteinExistence type="predicted"/>
<evidence type="ECO:0000256" key="2">
    <source>
        <dbReference type="SAM" id="MobiDB-lite"/>
    </source>
</evidence>
<feature type="compositionally biased region" description="Low complexity" evidence="2">
    <location>
        <begin position="573"/>
        <end position="594"/>
    </location>
</feature>
<dbReference type="OrthoDB" id="4495335at2759"/>
<gene>
    <name evidence="3" type="ORF">K452DRAFT_307595</name>
</gene>
<feature type="coiled-coil region" evidence="1">
    <location>
        <begin position="225"/>
        <end position="259"/>
    </location>
</feature>
<feature type="coiled-coil region" evidence="1">
    <location>
        <begin position="310"/>
        <end position="337"/>
    </location>
</feature>
<dbReference type="RefSeq" id="XP_033399188.1">
    <property type="nucleotide sequence ID" value="XM_033543083.1"/>
</dbReference>
<organism evidence="3 4">
    <name type="scientific">Aplosporella prunicola CBS 121167</name>
    <dbReference type="NCBI Taxonomy" id="1176127"/>
    <lineage>
        <taxon>Eukaryota</taxon>
        <taxon>Fungi</taxon>
        <taxon>Dikarya</taxon>
        <taxon>Ascomycota</taxon>
        <taxon>Pezizomycotina</taxon>
        <taxon>Dothideomycetes</taxon>
        <taxon>Dothideomycetes incertae sedis</taxon>
        <taxon>Botryosphaeriales</taxon>
        <taxon>Aplosporellaceae</taxon>
        <taxon>Aplosporella</taxon>
    </lineage>
</organism>
<accession>A0A6A6BHK2</accession>
<feature type="compositionally biased region" description="Low complexity" evidence="2">
    <location>
        <begin position="489"/>
        <end position="506"/>
    </location>
</feature>
<dbReference type="Proteomes" id="UP000799438">
    <property type="component" value="Unassembled WGS sequence"/>
</dbReference>
<dbReference type="AlphaFoldDB" id="A0A6A6BHK2"/>
<feature type="compositionally biased region" description="Polar residues" evidence="2">
    <location>
        <begin position="32"/>
        <end position="41"/>
    </location>
</feature>
<sequence length="712" mass="77642">METPTENMPASPGAPLYTMSPERVNGIRTPYNICTSPQQDVASPKLGSPARSVHSRSGSDHVQGMVARFNSMDVRDPKELHRRDEVAIKRAEMAREMAELDSKKLKEEKDEAESQARRYREEARKSRKDIEEGREREKKVAKRLDAVMEDLHRAKETHVHTQGLYEKEIRKARKEAFKSSSMLVKLQEELKATRNSLRITQAGFESEKMKSNKREQESFQAQCQLISMQEELKKARELVNVVEQERDALKTSLKEEEVARIAAEGQIALPPSDEFDEEFGSPKKSPTKVRTETSSSDKENVEVPAHDMEMKTLNEDLDAERTRRQRAEDTIEFMKMECQFQCCSCRVAELKGDSYVHDDSFEKEMQRIWSSLPTTPPASDGDVEDVKAPAVQLERPATPSAAEKTAEQKEEEALQLTFSPTSGTFRSVPSPMKPKAEAEQLVDSVMAEALEPVKGEEMAVDAPAEAQPAQQQQQPAAPLSPTPSVPDDAPAAANKAAAGDNSTTVGPPSPPRTPPPPPPTQPTHHTTTPAHHDHHHGHGHSSHRPGSSHHDRLIRRTVTTTTTVPMHFDSPKPYAATTTTPAPGTPTSLLPAPRLPSLSVLTPTRTAATAAVTPQHAAAAHVEAASPWGALPIDRAAALEQIRLRRGRARSVAAGLATPRRPVLGEYCSAIGGSAVVGGGGGGVGVGAAGVRSESRVLGRRDLSAPAGWGVR</sequence>
<feature type="region of interest" description="Disordered" evidence="2">
    <location>
        <begin position="269"/>
        <end position="300"/>
    </location>
</feature>
<feature type="region of interest" description="Disordered" evidence="2">
    <location>
        <begin position="97"/>
        <end position="138"/>
    </location>
</feature>
<evidence type="ECO:0008006" key="5">
    <source>
        <dbReference type="Google" id="ProtNLM"/>
    </source>
</evidence>
<feature type="region of interest" description="Disordered" evidence="2">
    <location>
        <begin position="1"/>
        <end position="70"/>
    </location>
</feature>
<evidence type="ECO:0000313" key="4">
    <source>
        <dbReference type="Proteomes" id="UP000799438"/>
    </source>
</evidence>